<comment type="PTM">
    <text evidence="32">Specific enzymatic cleavages in vivo yield mature proteins. Envelope glycoproteins are synthesized as a inactive precursor that is heavily N-glycosylated and processed likely by host cell furin in the Golgi to yield the mature SU and TM proteins. The cleavage site between SU and TM requires the minimal sequence [KR]-X-[KR]-R. About 2 of the 9 disulfide bonds of gp41 are reduced by P4HB/PDI, following binding to CD4 receptor.</text>
</comment>
<feature type="region of interest" description="MPER; binding to GalCer" evidence="32">
    <location>
        <begin position="647"/>
        <end position="668"/>
    </location>
</feature>
<dbReference type="Gene3D" id="1.20.5.490">
    <property type="entry name" value="Single helix bin"/>
    <property type="match status" value="1"/>
</dbReference>
<dbReference type="GO" id="GO:0019082">
    <property type="term" value="P:viral protein processing"/>
    <property type="evidence" value="ECO:0007669"/>
    <property type="project" value="UniProtKB-UniRule"/>
</dbReference>
<reference evidence="36" key="1">
    <citation type="submission" date="2010-11" db="EMBL/GenBank/DDBJ databases">
        <authorList>
            <person name="Salazar-Gonzalez J."/>
            <person name="Salazar M."/>
            <person name="Learn G."/>
            <person name="Fouda G."/>
            <person name="Kang H."/>
            <person name="Mahlokozera T."/>
            <person name="Wilk A."/>
            <person name="Lovingood R."/>
            <person name="Stacey A."/>
            <person name="Kalilani L."/>
            <person name="Meshnick S."/>
            <person name="Borrow P."/>
            <person name="Montefiori D."/>
            <person name="Denny T."/>
            <person name="Letvin N."/>
            <person name="Shaw G."/>
            <person name="Hahn B."/>
            <person name="Permar S."/>
        </authorList>
    </citation>
    <scope>NUCLEOTIDE SEQUENCE</scope>
    <source>
        <strain evidence="36">3404bmL_A5</strain>
    </source>
</reference>
<evidence type="ECO:0000256" key="18">
    <source>
        <dbReference type="ARBA" id="ARBA00022844"/>
    </source>
</evidence>
<comment type="subcellular location">
    <subcellularLocation>
        <location evidence="3">Host cell membrane</location>
        <topology evidence="3">Peripheral membrane protein</topology>
    </subcellularLocation>
    <subcellularLocation>
        <location evidence="1">Host cell membrane</location>
        <topology evidence="1">Single-pass type I membrane protein</topology>
    </subcellularLocation>
    <subcellularLocation>
        <location evidence="2">Host endosome membrane</location>
        <topology evidence="2">Peripheral membrane protein</topology>
    </subcellularLocation>
    <subcellularLocation>
        <location evidence="5">Host endosome membrane</location>
        <topology evidence="5">Single-pass type I membrane protein</topology>
    </subcellularLocation>
    <subcellularLocation>
        <location evidence="6">Virion membrane</location>
        <topology evidence="6">Peripheral membrane protein</topology>
    </subcellularLocation>
    <subcellularLocation>
        <location evidence="4">Virion membrane</location>
        <topology evidence="4">Single-pass type I membrane protein</topology>
    </subcellularLocation>
</comment>
<evidence type="ECO:0000313" key="36">
    <source>
        <dbReference type="EMBL" id="AEE40429.1"/>
    </source>
</evidence>
<dbReference type="GO" id="GO:0019031">
    <property type="term" value="C:viral envelope"/>
    <property type="evidence" value="ECO:0007669"/>
    <property type="project" value="UniProtKB-KW"/>
</dbReference>
<evidence type="ECO:0000256" key="14">
    <source>
        <dbReference type="ARBA" id="ARBA00022692"/>
    </source>
</evidence>
<evidence type="ECO:0000256" key="21">
    <source>
        <dbReference type="ARBA" id="ARBA00022890"/>
    </source>
</evidence>
<proteinExistence type="inferred from homology"/>
<evidence type="ECO:0000256" key="31">
    <source>
        <dbReference type="ARBA" id="ARBA00023296"/>
    </source>
</evidence>
<dbReference type="GO" id="GO:0019064">
    <property type="term" value="P:fusion of virus membrane with host plasma membrane"/>
    <property type="evidence" value="ECO:0007669"/>
    <property type="project" value="UniProtKB-UniRule"/>
</dbReference>
<feature type="region of interest" description="CD4-binding loop" evidence="32">
    <location>
        <begin position="353"/>
        <end position="363"/>
    </location>
</feature>
<dbReference type="InterPro" id="IPR000328">
    <property type="entry name" value="GP41-like"/>
</dbReference>
<keyword evidence="10 32" id="KW-1165">Clathrin-mediated endocytosis of virus by host</keyword>
<keyword evidence="21 32" id="KW-1164">Virus endocytosis by host</keyword>
<feature type="domain" description="Human immunodeficiency virus 1 envelope glycoprotein Gp120" evidence="34">
    <location>
        <begin position="33"/>
        <end position="139"/>
    </location>
</feature>
<dbReference type="CDD" id="cd09909">
    <property type="entry name" value="HIV-1-like_HR1-HR2"/>
    <property type="match status" value="1"/>
</dbReference>
<dbReference type="Pfam" id="PF00517">
    <property type="entry name" value="GP41"/>
    <property type="match status" value="1"/>
</dbReference>
<keyword evidence="23 32" id="KW-1039">Host endosome</keyword>
<evidence type="ECO:0000256" key="19">
    <source>
        <dbReference type="ARBA" id="ARBA00022870"/>
    </source>
</evidence>
<dbReference type="FunFam" id="2.170.40.20:FF:000003">
    <property type="entry name" value="Envelope glycoprotein gp160"/>
    <property type="match status" value="1"/>
</dbReference>
<dbReference type="SUPFAM" id="SSF56502">
    <property type="entry name" value="gp120 core"/>
    <property type="match status" value="2"/>
</dbReference>
<keyword evidence="18 32" id="KW-0946">Virion</keyword>
<dbReference type="HAMAP" id="MF_04083">
    <property type="entry name" value="HIV_ENV"/>
    <property type="match status" value="1"/>
</dbReference>
<feature type="region of interest" description="Immunosuppression" evidence="32">
    <location>
        <begin position="559"/>
        <end position="577"/>
    </location>
</feature>
<protein>
    <recommendedName>
        <fullName evidence="32">Envelope glycoprotein gp160</fullName>
    </recommendedName>
    <alternativeName>
        <fullName evidence="32">Env polyprotein</fullName>
    </alternativeName>
    <component>
        <recommendedName>
            <fullName evidence="32">Surface protein gp120</fullName>
            <shortName evidence="32">SU</shortName>
        </recommendedName>
        <alternativeName>
            <fullName evidence="32">Glycoprotein 120</fullName>
            <shortName evidence="32">gp120</shortName>
        </alternativeName>
    </component>
    <component>
        <recommendedName>
            <fullName evidence="32">Transmembrane protein gp41</fullName>
            <shortName evidence="32">TM</shortName>
        </recommendedName>
        <alternativeName>
            <fullName evidence="32">Glycoprotein 41</fullName>
            <shortName evidence="32">gp41</shortName>
        </alternativeName>
    </component>
</protein>
<evidence type="ECO:0000256" key="33">
    <source>
        <dbReference type="RuleBase" id="RU363095"/>
    </source>
</evidence>
<comment type="function">
    <text evidence="32">Transmembrane protein gp41: Acts as a class I viral fusion protein. Under the current model, the protein has at least 3 conformational states: pre-fusion native state, pre-hairpin intermediate state, and post-fusion hairpin state. During fusion of viral and target intracellular membranes, the coiled coil regions (heptad repeats) assume a trimer-of-hairpins structure, positioning the fusion peptide in close proximity to the C-terminal region of the ectodomain. The formation of this structure appears to drive apposition and subsequent fusion of viral and target cell membranes. Complete fusion occurs in host cell endosomes and is dynamin-dependent, however some lipid transfer might occur at the plasma membrane. The virus undergoes clathrin-dependent internalization long before endosomal fusion, thus minimizing the surface exposure of conserved viral epitopes during fusion and reducing the efficacy of inhibitors targeting these epitopes. Membranes fusion leads to delivery of the nucleocapsid into the cytoplasm.</text>
</comment>
<organism evidence="36">
    <name type="scientific">Human immunodeficiency virus type 1</name>
    <name type="common">HIV-1</name>
    <dbReference type="NCBI Taxonomy" id="11676"/>
    <lineage>
        <taxon>Viruses</taxon>
        <taxon>Riboviria</taxon>
        <taxon>Pararnavirae</taxon>
        <taxon>Artverviricota</taxon>
        <taxon>Revtraviricetes</taxon>
        <taxon>Ortervirales</taxon>
        <taxon>Retroviridae</taxon>
        <taxon>Orthoretrovirinae</taxon>
        <taxon>Lentivirus</taxon>
        <taxon>Lentivirus humimdef1</taxon>
    </lineage>
</organism>
<keyword evidence="22 32" id="KW-1133">Transmembrane helix</keyword>
<dbReference type="InterPro" id="IPR037527">
    <property type="entry name" value="Gp160"/>
</dbReference>
<keyword evidence="8 32" id="KW-1170">Fusion of virus membrane with host endosomal membrane</keyword>
<keyword evidence="24 32" id="KW-0175">Coiled coil</keyword>
<keyword evidence="14 32" id="KW-0812">Transmembrane</keyword>
<evidence type="ECO:0000256" key="11">
    <source>
        <dbReference type="ARBA" id="ARBA00022581"/>
    </source>
</evidence>
<keyword evidence="20 32" id="KW-0261">Viral envelope protein</keyword>
<dbReference type="GO" id="GO:0020002">
    <property type="term" value="C:host cell plasma membrane"/>
    <property type="evidence" value="ECO:0007669"/>
    <property type="project" value="UniProtKB-SubCell"/>
</dbReference>
<evidence type="ECO:0000256" key="24">
    <source>
        <dbReference type="ARBA" id="ARBA00023054"/>
    </source>
</evidence>
<name>F5B0V4_HV1</name>
<evidence type="ECO:0000256" key="1">
    <source>
        <dbReference type="ARBA" id="ARBA00004402"/>
    </source>
</evidence>
<feature type="disulfide bond" evidence="32">
    <location>
        <begin position="210"/>
        <end position="239"/>
    </location>
</feature>
<feature type="disulfide bond" evidence="32">
    <location>
        <begin position="220"/>
        <end position="231"/>
    </location>
</feature>
<feature type="chain" id="PRO_5023342309" description="Envelope glycoprotein gp160" evidence="32">
    <location>
        <begin position="32"/>
        <end position="848"/>
    </location>
</feature>
<keyword evidence="12 32" id="KW-1162">Viral penetration into host cytoplasm</keyword>
<evidence type="ECO:0000256" key="4">
    <source>
        <dbReference type="ARBA" id="ARBA00004563"/>
    </source>
</evidence>
<evidence type="ECO:0000256" key="17">
    <source>
        <dbReference type="ARBA" id="ARBA00022804"/>
    </source>
</evidence>
<dbReference type="FunFam" id="1.10.287.210:FF:000001">
    <property type="entry name" value="Envelope glycoprotein gp160"/>
    <property type="match status" value="1"/>
</dbReference>
<organismHost>
    <name type="scientific">Homo sapiens</name>
    <name type="common">Human</name>
    <dbReference type="NCBI Taxonomy" id="9606"/>
</organismHost>
<keyword evidence="11 32" id="KW-0945">Host-virus interaction</keyword>
<dbReference type="GO" id="GO:0005198">
    <property type="term" value="F:structural molecule activity"/>
    <property type="evidence" value="ECO:0007669"/>
    <property type="project" value="UniProtKB-UniRule"/>
</dbReference>
<evidence type="ECO:0000256" key="27">
    <source>
        <dbReference type="ARBA" id="ARBA00023157"/>
    </source>
</evidence>
<comment type="subcellular location">
    <molecule>Surface protein gp120</molecule>
    <subcellularLocation>
        <location evidence="32">Virion membrane</location>
        <topology evidence="32">Peripheral membrane protein</topology>
    </subcellularLocation>
    <subcellularLocation>
        <location evidence="32">Host cell membrane</location>
        <topology evidence="32">Peripheral membrane protein</topology>
    </subcellularLocation>
    <subcellularLocation>
        <location evidence="32">Host endosome membrane</location>
        <topology evidence="32">Single-pass type I membrane protein</topology>
    </subcellularLocation>
    <text evidence="32">The surface protein is not anchored to the viral envelope, but associates with the extravirion surface through its binding to TM. It is probably concentrated at the site of budding and incorporated into the virions possibly by contacts between the cytoplasmic tail of Env and the N-terminus of Gag.</text>
</comment>
<dbReference type="GO" id="GO:0044175">
    <property type="term" value="C:host cell endosome membrane"/>
    <property type="evidence" value="ECO:0007669"/>
    <property type="project" value="UniProtKB-SubCell"/>
</dbReference>
<evidence type="ECO:0000256" key="6">
    <source>
        <dbReference type="ARBA" id="ARBA00004650"/>
    </source>
</evidence>
<dbReference type="GO" id="GO:0075512">
    <property type="term" value="P:clathrin-dependent endocytosis of virus by host cell"/>
    <property type="evidence" value="ECO:0007669"/>
    <property type="project" value="UniProtKB-UniRule"/>
</dbReference>
<comment type="caution">
    <text evidence="32 33">Lacks conserved residue(s) required for the propagation of feature annotation.</text>
</comment>
<evidence type="ECO:0000256" key="15">
    <source>
        <dbReference type="ARBA" id="ARBA00022703"/>
    </source>
</evidence>
<evidence type="ECO:0000256" key="7">
    <source>
        <dbReference type="ARBA" id="ARBA00022506"/>
    </source>
</evidence>
<keyword evidence="29 32" id="KW-0899">Viral immunoevasion</keyword>
<comment type="function">
    <text evidence="32">Envelope glycoprotein gp160: Oligomerizes in the host endoplasmic reticulum into predominantly trimers. In a second time, gp160 transits in the host Golgi, where glycosylation is completed. The precursor is then proteolytically cleaved in the trans-Golgi and thereby activated by cellular furin or furin-like proteases to produce gp120 and gp41.</text>
</comment>
<evidence type="ECO:0000256" key="8">
    <source>
        <dbReference type="ARBA" id="ARBA00022510"/>
    </source>
</evidence>
<evidence type="ECO:0000256" key="26">
    <source>
        <dbReference type="ARBA" id="ARBA00023139"/>
    </source>
</evidence>
<evidence type="ECO:0000256" key="16">
    <source>
        <dbReference type="ARBA" id="ARBA00022729"/>
    </source>
</evidence>
<dbReference type="GO" id="GO:1903911">
    <property type="term" value="P:positive regulation of receptor clustering"/>
    <property type="evidence" value="ECO:0007669"/>
    <property type="project" value="UniProtKB-UniRule"/>
</dbReference>
<evidence type="ECO:0000256" key="32">
    <source>
        <dbReference type="HAMAP-Rule" id="MF_04083"/>
    </source>
</evidence>
<feature type="short sequence motif" description="YXXL motif; contains endocytosis signal" evidence="32">
    <location>
        <begin position="697"/>
        <end position="700"/>
    </location>
</feature>
<dbReference type="EMBL" id="HQ596053">
    <property type="protein sequence ID" value="AEE40429.1"/>
    <property type="molecule type" value="Genomic_RNA"/>
</dbReference>
<reference evidence="36" key="2">
    <citation type="journal article" date="2011" name="J. Virol.">
        <title>Origin and evolution of HIV-1 in breast milk determined by single-genome amplification and sequencing.</title>
        <authorList>
            <consortium name="Center for HIV/AIDS Vaccine Immunology A0167854"/>
            <person name="Salazar-Gonzalez J.F."/>
            <person name="Salazar M.G."/>
            <person name="Learn G.H."/>
            <person name="Fouda G.G."/>
            <person name="Kang H.H."/>
            <person name="Mahlokozera T."/>
            <person name="Wilks A.B."/>
            <person name="Lovingood R.V."/>
            <person name="Stacey A."/>
            <person name="Kalilani L."/>
            <person name="Meshnick S.R."/>
            <person name="Borrow P."/>
            <person name="Montefiori D.C."/>
            <person name="Denny T.N."/>
            <person name="Letvin N.L."/>
            <person name="Shaw G.M."/>
            <person name="Hahn B.H."/>
            <person name="Permar S.R."/>
        </authorList>
    </citation>
    <scope>NUCLEOTIDE SEQUENCE</scope>
    <source>
        <strain evidence="36">3404bmL_A5</strain>
    </source>
</reference>
<feature type="transmembrane region" description="Helical" evidence="33">
    <location>
        <begin position="499"/>
        <end position="522"/>
    </location>
</feature>
<dbReference type="GO" id="GO:0039654">
    <property type="term" value="P:fusion of virus membrane with host endosome membrane"/>
    <property type="evidence" value="ECO:0007669"/>
    <property type="project" value="UniProtKB-UniRule"/>
</dbReference>
<comment type="domain">
    <text evidence="32">The YXXL motif is involved in determining the exact site of viral release at the surface of infected mononuclear cells and promotes endocytosis. YXXL and di-leucine endocytosis motifs interact directly or indirectly with the clathrin adapter complexes, opperate independently, and their activities are not additive.</text>
</comment>
<keyword evidence="13 32" id="KW-0165">Cleavage on pair of basic residues</keyword>
<evidence type="ECO:0000256" key="5">
    <source>
        <dbReference type="ARBA" id="ARBA00004578"/>
    </source>
</evidence>
<evidence type="ECO:0000256" key="30">
    <source>
        <dbReference type="ARBA" id="ARBA00023288"/>
    </source>
</evidence>
<keyword evidence="9 32" id="KW-1032">Host cell membrane</keyword>
<comment type="function">
    <text evidence="32">Surface protein gp120: Attaches the virus to the host lymphoid cell by binding to the primary receptor CD4. This interaction induces a structural rearrangement creating a high affinity binding site for a chemokine coreceptor like CXCR4 and/or CCR5. Acts as a ligand for CD209/DC-SIGN and CLEC4M/DC-SIGNR, which are respectively found on dendritic cells (DCs), and on endothelial cells of liver sinusoids and lymph node sinuses. These interactions allow capture of viral particles at mucosal surfaces by these cells and subsequent transmission to permissive cells. HIV subverts the migration properties of dendritic cells to gain access to CD4+ T-cells in lymph nodes. Virus transmission to permissive T-cells occurs either in trans (without DCs infection, through viral capture and transmission), or in cis (following DCs productive infection, through the usual CD4-gp120 interaction), thereby inducing a robust infection. In trans infection, bound virions remain infectious over days and it is proposed that they are not degraded, but protected in non-lysosomal acidic organelles within the DCs close to the cell membrane thus contributing to the viral infectious potential during DCs' migration from the periphery to the lymphoid tissues. On arrival at lymphoid tissues, intact virions recycle back to DCs' cell surface allowing virus transmission to CD4+ T-cells.</text>
</comment>
<comment type="miscellaneous">
    <text evidence="32">Inhibitors targeting HIV-1 viral envelope proteins are used as antiretroviral drugs. Attachment of virions to the cell surface via non-specific interactions and CD4 binding can be blocked by inhibitors that include cyanovirin-N, cyclotriazadisulfonamide analogs, PRO 2000, TNX 355 and PRO 542. In addition, BMS 806 can block CD4-induced conformational changes. Env interactions with the coreceptor molecules can be targeted by CCR5 antagonists including SCH-D, maraviroc (UK 427857) and aplaviroc (GW 873140), and the CXCR4 antagonist AMD 070. Fusion of viral and cellular membranes can be inhibited by peptides such as enfuvirtide and tifuvirtide (T 1249). Resistance to inhibitors associated with mutations in Env are observed. Most of the time, single mutations confer only a modest reduction in drug susceptibility. Combination of several mutations is usually required to develop a high-level drug resistance.</text>
</comment>
<keyword evidence="30 32" id="KW-0449">Lipoprotein</keyword>
<evidence type="ECO:0000256" key="3">
    <source>
        <dbReference type="ARBA" id="ARBA00004505"/>
    </source>
</evidence>
<feature type="lipid moiety-binding region" description="S-palmitoyl cysteine; by host" evidence="32">
    <location>
        <position position="749"/>
    </location>
</feature>
<feature type="transmembrane region" description="Helical" evidence="33">
    <location>
        <begin position="13"/>
        <end position="41"/>
    </location>
</feature>
<feature type="disulfide bond" evidence="32">
    <location>
        <begin position="583"/>
        <end position="589"/>
    </location>
</feature>
<comment type="similarity">
    <text evidence="32">Belongs to the HIV-1 env protein family.</text>
</comment>
<evidence type="ECO:0000256" key="28">
    <source>
        <dbReference type="ARBA" id="ARBA00023180"/>
    </source>
</evidence>
<feature type="disulfide bond" evidence="32">
    <location>
        <begin position="53"/>
        <end position="73"/>
    </location>
</feature>
<evidence type="ECO:0000256" key="12">
    <source>
        <dbReference type="ARBA" id="ARBA00022595"/>
    </source>
</evidence>
<keyword evidence="7 32" id="KW-1168">Fusion of virus membrane with host membrane</keyword>
<keyword evidence="27 32" id="KW-1015">Disulfide bond</keyword>
<dbReference type="Gene3D" id="2.170.40.20">
    <property type="entry name" value="Human immunodeficiency virus 1, Gp160, envelope glycoprotein"/>
    <property type="match status" value="2"/>
</dbReference>
<comment type="domain">
    <text evidence="32 33">The 17 amino acids long immunosuppressive region is present in many retroviral envelope proteins. Synthetic peptides derived from this relatively conserved sequence inhibit immune function in vitro and in vivo.</text>
</comment>
<keyword evidence="17 32" id="KW-1161">Viral attachment to host cell</keyword>
<dbReference type="Gene3D" id="1.10.287.210">
    <property type="match status" value="1"/>
</dbReference>
<evidence type="ECO:0000256" key="22">
    <source>
        <dbReference type="ARBA" id="ARBA00022989"/>
    </source>
</evidence>
<evidence type="ECO:0000259" key="35">
    <source>
        <dbReference type="Pfam" id="PF00517"/>
    </source>
</evidence>
<keyword evidence="26 32" id="KW-0564">Palmitate</keyword>
<keyword evidence="25 32" id="KW-0472">Membrane</keyword>
<evidence type="ECO:0000256" key="25">
    <source>
        <dbReference type="ARBA" id="ARBA00023136"/>
    </source>
</evidence>
<feature type="lipid moiety-binding region" description="S-palmitoyl cysteine; by host" evidence="32">
    <location>
        <position position="829"/>
    </location>
</feature>
<feature type="chain" id="PRO_5023342308" description="Transmembrane protein gp41" evidence="32">
    <location>
        <begin position="499"/>
        <end position="848"/>
    </location>
</feature>
<feature type="domain" description="Human immunodeficiency virus 1 envelope glycoprotein Gp120" evidence="34">
    <location>
        <begin position="143"/>
        <end position="498"/>
    </location>
</feature>
<comment type="subcellular location">
    <molecule>Transmembrane protein gp41</molecule>
    <subcellularLocation>
        <location evidence="32">Virion membrane</location>
        <topology evidence="32">Single-pass type I membrane protein</topology>
    </subcellularLocation>
    <subcellularLocation>
        <location evidence="32">Host cell membrane</location>
        <topology evidence="32">Single-pass type I membrane protein</topology>
    </subcellularLocation>
    <subcellularLocation>
        <location evidence="32">Host endosome membrane</location>
        <topology evidence="32">Single-pass type I membrane protein</topology>
    </subcellularLocation>
    <text evidence="32">It is probably concentrated at the site of budding and incorporated into the virions possibly by contacts between the cytoplasmic tail of Env and the N-terminus of Gag.</text>
</comment>
<comment type="domain">
    <text evidence="32">The CD4-binding region is targeted by the antibody b12.</text>
</comment>
<comment type="subunit">
    <text evidence="32">The mature envelope protein (Env) consists of a homotrimer of non-covalently associated gp120-gp41 heterodimers. The resulting complex protrudes from the virus surface as a spike. There seems to be as few as 10 spikes on the average virion. Surface protein gp120 interacts with host CD4, CCR5 and CXCR4. Gp120 also interacts with the C-type lectins CD209/DC-SIGN and CLEC4M/DC-SIGNR (collectively referred to as DC-SIGN(R)). Gp120 and gp41 interact with GalCer. Gp120 interacts with host ITGA4/ITGB7 complex; on CD4+ T-cells, this interaction results in rapid activation of integrin ITGAL/LFA-1, which facilitates efficient cell-to-cell spreading of HIV-1. Gp120 interacts with cell-associated heparan sulfate; this interaction increases virus infectivity on permissive cells and may be involved in infection of CD4- cells.</text>
</comment>
<feature type="domain" description="Retroviral envelope protein GP41-like" evidence="35">
    <location>
        <begin position="515"/>
        <end position="706"/>
    </location>
</feature>
<accession>F5B0V4</accession>
<dbReference type="GO" id="GO:0055036">
    <property type="term" value="C:virion membrane"/>
    <property type="evidence" value="ECO:0007669"/>
    <property type="project" value="UniProtKB-SubCell"/>
</dbReference>
<keyword evidence="28 32" id="KW-0325">Glycoprotein</keyword>
<dbReference type="FunFam" id="2.170.40.20:FF:000001">
    <property type="entry name" value="Envelope glycoprotein gp160"/>
    <property type="match status" value="1"/>
</dbReference>
<comment type="domain">
    <text evidence="32">Some of the most genetically diverse regions of the viral genome are present in Env. They are called variable regions 1 through 5 (V1 through V5). Coreceptor usage of gp120 is determined mainly by the primary structure of the third variable region (V3) in the outer domain of gp120. The sequence of V3 determines which coreceptor, CCR5 and/or CXCR4 (corresponding to R5/macrophage, X4/T cell and R5X4/T cell and macrophage tropism), is used to trigger the fusion potential of the Env complex, and hence which cells the virus can infect. Binding to CCR5 involves a region adjacent in addition to V3.</text>
</comment>
<keyword evidence="19 32" id="KW-1043">Host membrane</keyword>
<comment type="PTM">
    <text evidence="32">Palmitoylation of the transmembrane protein and of Env polyprotein (prior to its proteolytic cleavage) is essential for their association with host cell membrane lipid rafts. Palmitoylation is therefore required for envelope trafficking to classical lipid rafts, but not for viral replication.</text>
</comment>
<sequence length="848" mass="96110">MRVRGTQRNWQQWWIWGILGFLMVMTCNVWGNMWVTVYYGVPVWKEAKTTLFCASDAKAYEREVHNVWATHACVPTDPNPQEIVLENVTESFNMWKNDMVDQMHEDIISLWDQSLKPCVKLTPLCVTLNCSNITSNANITDNGEMKNCSFNVTTEMRDRKQSVYALFYKLDVVSLNGSNSSFYRLITCNTSAITQACPKVSFDPIPIHYCAPAGYAILKCNNETFNGTGPCNNVSTVQCTHGIKPVVSTQLLLNGSLAEKEIIIRSENLTNNVKTIIVHLNEPVEIVCIRPNNNTRKSVRIGPGQTFYATDIIGDIRQAYCNISDSQWNNTLQQVGKKLAEHFPNKTIKFEQSSGGDLEITTHSFNCKGEFFYCNTSGLFNGTYNSTYNSSSTGNKNESIITLQCRIKQIINMWQEVGRAIYAPPIAGNLTCRSNITGLLLVRDGGSDNNTTEIFRPGGGNMKDNWRSELYKYKVVEIKPLGVAPTEAKRRVVEREKRAIGAVFLGFLGAAGSTMGAASMALTVHTRKLLSGIVQQQSNLLKAIEAQQHMLQLTVWGIKQLQARVLAIERYLKDQQLLGLWGCSGKLICTTAVPWNSSWSNKTKKEIWDNMTWMQWEREIDNYTGIIYELLEVSQNQQEQNEKELLALDSWKNLWNWFDITNWLWYIKIFIMIIGGLIGLRIIFGVLSIVNRVRQGYSPLSFQTLTPSPRGLDRLGRIEEEGGKQDRDRSIRLVNGFLALAWEDLRNLCLFSYHRLRDFILVTARTVELLGRSSLRGLQAGWEALKYLKSLVQYWGLEIKKSAISLLDTIAIAVAEGTDRIIEVIQRICRAIRNIPTRIRQGFEAALL</sequence>
<evidence type="ECO:0000256" key="29">
    <source>
        <dbReference type="ARBA" id="ARBA00023280"/>
    </source>
</evidence>
<feature type="transmembrane region" description="Helical" evidence="33">
    <location>
        <begin position="663"/>
        <end position="690"/>
    </location>
</feature>
<evidence type="ECO:0000256" key="9">
    <source>
        <dbReference type="ARBA" id="ARBA00022511"/>
    </source>
</evidence>
<evidence type="ECO:0000256" key="13">
    <source>
        <dbReference type="ARBA" id="ARBA00022685"/>
    </source>
</evidence>
<comment type="domain">
    <text evidence="32">The membrane proximal external region (MPER) present in gp41 is a tryptophan-rich region recognized by the antibodies 2F5, Z13, and 4E10. MPER seems to play a role in fusion.</text>
</comment>
<evidence type="ECO:0000256" key="10">
    <source>
        <dbReference type="ARBA" id="ARBA00022570"/>
    </source>
</evidence>
<comment type="miscellaneous">
    <text evidence="32">HIV-1 lineages are divided in three main groups, M (for Major), O (for Outlier), and N (for New, or Non-M, Non-O). The vast majority of strains found worldwide belong to the group M. Group O seems to be endemic to and largely confined to Cameroon and neighboring countries in West Central Africa, where these viruses represent a small minority of HIV-1 strains. The group N is represented by a limited number of isolates from Cameroonian persons. The group M is further subdivided in 9 clades or subtypes (A to D, F to H, J and K).</text>
</comment>
<feature type="topological domain" description="Cytoplasmic" evidence="32">
    <location>
        <begin position="691"/>
        <end position="848"/>
    </location>
</feature>
<dbReference type="SUPFAM" id="SSF58069">
    <property type="entry name" value="Virus ectodomain"/>
    <property type="match status" value="1"/>
</dbReference>
<feature type="region of interest" description="V5" evidence="32">
    <location>
        <begin position="448"/>
        <end position="458"/>
    </location>
</feature>
<feature type="coiled-coil region" evidence="32">
    <location>
        <begin position="618"/>
        <end position="652"/>
    </location>
</feature>
<dbReference type="GO" id="GO:0016020">
    <property type="term" value="C:membrane"/>
    <property type="evidence" value="ECO:0007669"/>
    <property type="project" value="UniProtKB-UniRule"/>
</dbReference>
<keyword evidence="31 32" id="KW-1160">Virus entry into host cell</keyword>
<gene>
    <name evidence="32 36" type="primary">env</name>
</gene>
<dbReference type="GO" id="GO:1903908">
    <property type="term" value="P:positive regulation of plasma membrane raft polarization"/>
    <property type="evidence" value="ECO:0007669"/>
    <property type="project" value="UniProtKB-UniRule"/>
</dbReference>
<evidence type="ECO:0000256" key="20">
    <source>
        <dbReference type="ARBA" id="ARBA00022879"/>
    </source>
</evidence>
<dbReference type="InterPro" id="IPR036377">
    <property type="entry name" value="Gp120_core_sf"/>
</dbReference>
<dbReference type="GO" id="GO:0019062">
    <property type="term" value="P:virion attachment to host cell"/>
    <property type="evidence" value="ECO:0007669"/>
    <property type="project" value="UniProtKB-UniRule"/>
</dbReference>
<keyword evidence="15 32" id="KW-0053">Apoptosis</keyword>
<evidence type="ECO:0000256" key="23">
    <source>
        <dbReference type="ARBA" id="ARBA00023046"/>
    </source>
</evidence>
<dbReference type="GO" id="GO:0052031">
    <property type="term" value="P:symbiont-mediated perturbation of host defense response"/>
    <property type="evidence" value="ECO:0007669"/>
    <property type="project" value="UniProtKB-UniRule"/>
</dbReference>
<evidence type="ECO:0000259" key="34">
    <source>
        <dbReference type="Pfam" id="PF00516"/>
    </source>
</evidence>
<feature type="short sequence motif" description="Di-leucine internalization motif" evidence="32">
    <location>
        <begin position="847"/>
        <end position="848"/>
    </location>
</feature>
<dbReference type="InterPro" id="IPR000777">
    <property type="entry name" value="HIV1_Gp120"/>
</dbReference>
<keyword evidence="16 32" id="KW-0732">Signal</keyword>
<dbReference type="Pfam" id="PF00516">
    <property type="entry name" value="GP120"/>
    <property type="match status" value="2"/>
</dbReference>
<feature type="site" description="Cleavage; by host furin" evidence="32">
    <location>
        <begin position="498"/>
        <end position="499"/>
    </location>
</feature>
<comment type="PTM">
    <text evidence="32">Highly glycosylated by host. The high number of glycan on the protein is reffered to as 'glycan shield' because it contributes to hide protein sequence from adaptive immune system.</text>
</comment>
<evidence type="ECO:0000256" key="2">
    <source>
        <dbReference type="ARBA" id="ARBA00004433"/>
    </source>
</evidence>